<feature type="compositionally biased region" description="Low complexity" evidence="2">
    <location>
        <begin position="8"/>
        <end position="20"/>
    </location>
</feature>
<dbReference type="PANTHER" id="PTHR30332">
    <property type="entry name" value="PROBABLE GENERAL SECRETION PATHWAY PROTEIN D"/>
    <property type="match status" value="1"/>
</dbReference>
<reference evidence="5 6" key="1">
    <citation type="submission" date="2016-11" db="EMBL/GenBank/DDBJ databases">
        <title>Complete genome sequence of the aerobically denitrifying bacterium Chelatococcus daeguensis TAD1.</title>
        <authorList>
            <person name="Yang Y."/>
            <person name="Huang S."/>
            <person name="Lin E."/>
        </authorList>
    </citation>
    <scope>NUCLEOTIDE SEQUENCE [LARGE SCALE GENOMIC DNA]</scope>
    <source>
        <strain evidence="5 6">TAD1</strain>
    </source>
</reference>
<feature type="domain" description="Pilus formation protein N-terminal" evidence="4">
    <location>
        <begin position="67"/>
        <end position="136"/>
    </location>
</feature>
<dbReference type="InterPro" id="IPR050810">
    <property type="entry name" value="Bact_Secretion_Sys_Channel"/>
</dbReference>
<dbReference type="AlphaFoldDB" id="A0AAC9NZI9"/>
<sequence>MAAPMHKTAQPAAPGPQATGTAERRSLRLLLLAGLAAAALALPAAASPQGTMAAPTLAVGGDEHAIARRIDLSIGRSIVVDLPRDAKEVFVADPKIANAVVRSTRKVFLIGVADGATSIFVMDAAGRQIAAFEITVGRDLNILRQTLRTAMPHAQIEVKPAGESVLLVGSVANAGEAQQASDIAGAFLGDTGGANGSGGQGAGGSPSRVINALTIRGKDQVMLRVTVAEIKRNVVKQLGIDTTGEWRLGDMTLTGAVTNAFGLGNESPASSIGVSGGGNSATLRALEQAGVARTLAEPTLTAVSGETATFLVGGEVPIPTGYDCQGPNGSNCTTTVTFKKFGVALTFTPVVQSEARMSLRVATEVSEIDNQNTYRSNTLIIPGFTVRRSETTVELPSGGTLVTAGLIQQKSRQAINGFPGLLNIPILGTLFRSRDYQRDESELMIAVTPYIAKPMSANAVTRPDAGFADAMDPQTVFLGRLNRVYGKGSNAPQPAVARGIFGFIND</sequence>
<evidence type="ECO:0000313" key="5">
    <source>
        <dbReference type="EMBL" id="APF38674.1"/>
    </source>
</evidence>
<comment type="similarity">
    <text evidence="1">Belongs to the bacterial secretin family.</text>
</comment>
<evidence type="ECO:0000256" key="1">
    <source>
        <dbReference type="RuleBase" id="RU004003"/>
    </source>
</evidence>
<evidence type="ECO:0000256" key="2">
    <source>
        <dbReference type="SAM" id="MobiDB-lite"/>
    </source>
</evidence>
<dbReference type="EMBL" id="CP018095">
    <property type="protein sequence ID" value="APF38674.1"/>
    <property type="molecule type" value="Genomic_DNA"/>
</dbReference>
<gene>
    <name evidence="5" type="ORF">BOQ54_16205</name>
</gene>
<dbReference type="GO" id="GO:0009306">
    <property type="term" value="P:protein secretion"/>
    <property type="evidence" value="ECO:0007669"/>
    <property type="project" value="InterPro"/>
</dbReference>
<dbReference type="GO" id="GO:0015627">
    <property type="term" value="C:type II protein secretion system complex"/>
    <property type="evidence" value="ECO:0007669"/>
    <property type="project" value="TreeGrafter"/>
</dbReference>
<dbReference type="InterPro" id="IPR004846">
    <property type="entry name" value="T2SS/T3SS_dom"/>
</dbReference>
<dbReference type="PRINTS" id="PR00811">
    <property type="entry name" value="BCTERIALGSPD"/>
</dbReference>
<evidence type="ECO:0000259" key="3">
    <source>
        <dbReference type="Pfam" id="PF00263"/>
    </source>
</evidence>
<dbReference type="PANTHER" id="PTHR30332:SF17">
    <property type="entry name" value="TYPE IV PILIATION SYSTEM PROTEIN DR_0774-RELATED"/>
    <property type="match status" value="1"/>
</dbReference>
<dbReference type="Proteomes" id="UP000182703">
    <property type="component" value="Chromosome"/>
</dbReference>
<protein>
    <submittedName>
        <fullName evidence="5">Secretin</fullName>
    </submittedName>
</protein>
<dbReference type="KEGG" id="cdq:BOQ54_16205"/>
<organism evidence="5 6">
    <name type="scientific">Chelatococcus daeguensis</name>
    <dbReference type="NCBI Taxonomy" id="444444"/>
    <lineage>
        <taxon>Bacteria</taxon>
        <taxon>Pseudomonadati</taxon>
        <taxon>Pseudomonadota</taxon>
        <taxon>Alphaproteobacteria</taxon>
        <taxon>Hyphomicrobiales</taxon>
        <taxon>Chelatococcaceae</taxon>
        <taxon>Chelatococcus</taxon>
    </lineage>
</organism>
<name>A0AAC9NZI9_9HYPH</name>
<dbReference type="Pfam" id="PF00263">
    <property type="entry name" value="Secretin"/>
    <property type="match status" value="1"/>
</dbReference>
<evidence type="ECO:0000313" key="6">
    <source>
        <dbReference type="Proteomes" id="UP000182703"/>
    </source>
</evidence>
<keyword evidence="6" id="KW-1185">Reference proteome</keyword>
<dbReference type="InterPro" id="IPR032789">
    <property type="entry name" value="T2SS-T3SS_pil_N"/>
</dbReference>
<accession>A0AAC9NZI9</accession>
<evidence type="ECO:0000259" key="4">
    <source>
        <dbReference type="Pfam" id="PF13629"/>
    </source>
</evidence>
<feature type="region of interest" description="Disordered" evidence="2">
    <location>
        <begin position="1"/>
        <end position="20"/>
    </location>
</feature>
<dbReference type="InterPro" id="IPR001775">
    <property type="entry name" value="GspD/PilQ"/>
</dbReference>
<dbReference type="Pfam" id="PF13629">
    <property type="entry name" value="T2SS-T3SS_pil_N"/>
    <property type="match status" value="1"/>
</dbReference>
<feature type="domain" description="Type II/III secretion system secretin-like" evidence="3">
    <location>
        <begin position="285"/>
        <end position="452"/>
    </location>
</feature>
<proteinExistence type="inferred from homology"/>